<gene>
    <name evidence="2" type="ORF">BDQ12DRAFT_683383</name>
</gene>
<keyword evidence="3" id="KW-1185">Reference proteome</keyword>
<evidence type="ECO:0000313" key="2">
    <source>
        <dbReference type="EMBL" id="TFK38805.1"/>
    </source>
</evidence>
<accession>A0A5C3M1E6</accession>
<name>A0A5C3M1E6_9AGAR</name>
<dbReference type="Proteomes" id="UP000308652">
    <property type="component" value="Unassembled WGS sequence"/>
</dbReference>
<feature type="compositionally biased region" description="Low complexity" evidence="1">
    <location>
        <begin position="54"/>
        <end position="72"/>
    </location>
</feature>
<feature type="region of interest" description="Disordered" evidence="1">
    <location>
        <begin position="40"/>
        <end position="118"/>
    </location>
</feature>
<evidence type="ECO:0000256" key="1">
    <source>
        <dbReference type="SAM" id="MobiDB-lite"/>
    </source>
</evidence>
<reference evidence="2 3" key="1">
    <citation type="journal article" date="2019" name="Nat. Ecol. Evol.">
        <title>Megaphylogeny resolves global patterns of mushroom evolution.</title>
        <authorList>
            <person name="Varga T."/>
            <person name="Krizsan K."/>
            <person name="Foldi C."/>
            <person name="Dima B."/>
            <person name="Sanchez-Garcia M."/>
            <person name="Sanchez-Ramirez S."/>
            <person name="Szollosi G.J."/>
            <person name="Szarkandi J.G."/>
            <person name="Papp V."/>
            <person name="Albert L."/>
            <person name="Andreopoulos W."/>
            <person name="Angelini C."/>
            <person name="Antonin V."/>
            <person name="Barry K.W."/>
            <person name="Bougher N.L."/>
            <person name="Buchanan P."/>
            <person name="Buyck B."/>
            <person name="Bense V."/>
            <person name="Catcheside P."/>
            <person name="Chovatia M."/>
            <person name="Cooper J."/>
            <person name="Damon W."/>
            <person name="Desjardin D."/>
            <person name="Finy P."/>
            <person name="Geml J."/>
            <person name="Haridas S."/>
            <person name="Hughes K."/>
            <person name="Justo A."/>
            <person name="Karasinski D."/>
            <person name="Kautmanova I."/>
            <person name="Kiss B."/>
            <person name="Kocsube S."/>
            <person name="Kotiranta H."/>
            <person name="LaButti K.M."/>
            <person name="Lechner B.E."/>
            <person name="Liimatainen K."/>
            <person name="Lipzen A."/>
            <person name="Lukacs Z."/>
            <person name="Mihaltcheva S."/>
            <person name="Morgado L.N."/>
            <person name="Niskanen T."/>
            <person name="Noordeloos M.E."/>
            <person name="Ohm R.A."/>
            <person name="Ortiz-Santana B."/>
            <person name="Ovrebo C."/>
            <person name="Racz N."/>
            <person name="Riley R."/>
            <person name="Savchenko A."/>
            <person name="Shiryaev A."/>
            <person name="Soop K."/>
            <person name="Spirin V."/>
            <person name="Szebenyi C."/>
            <person name="Tomsovsky M."/>
            <person name="Tulloss R.E."/>
            <person name="Uehling J."/>
            <person name="Grigoriev I.V."/>
            <person name="Vagvolgyi C."/>
            <person name="Papp T."/>
            <person name="Martin F.M."/>
            <person name="Miettinen O."/>
            <person name="Hibbett D.S."/>
            <person name="Nagy L.G."/>
        </authorList>
    </citation>
    <scope>NUCLEOTIDE SEQUENCE [LARGE SCALE GENOMIC DNA]</scope>
    <source>
        <strain evidence="2 3">CBS 166.37</strain>
    </source>
</reference>
<evidence type="ECO:0000313" key="3">
    <source>
        <dbReference type="Proteomes" id="UP000308652"/>
    </source>
</evidence>
<sequence length="118" mass="12622">MPSPDVEPANTFPIPTSPDVTSQFIPSSTLSILDPTIVPPLSSPNSSSITDAAPSTTTMPSTSHIPIPSSLSDHPRPISPPITREDPRSFYIPPSFTTTRTGRVSRPPIRLDPPIKGR</sequence>
<protein>
    <submittedName>
        <fullName evidence="2">Uncharacterized protein</fullName>
    </submittedName>
</protein>
<proteinExistence type="predicted"/>
<dbReference type="EMBL" id="ML213602">
    <property type="protein sequence ID" value="TFK38805.1"/>
    <property type="molecule type" value="Genomic_DNA"/>
</dbReference>
<dbReference type="AlphaFoldDB" id="A0A5C3M1E6"/>
<organism evidence="2 3">
    <name type="scientific">Crucibulum laeve</name>
    <dbReference type="NCBI Taxonomy" id="68775"/>
    <lineage>
        <taxon>Eukaryota</taxon>
        <taxon>Fungi</taxon>
        <taxon>Dikarya</taxon>
        <taxon>Basidiomycota</taxon>
        <taxon>Agaricomycotina</taxon>
        <taxon>Agaricomycetes</taxon>
        <taxon>Agaricomycetidae</taxon>
        <taxon>Agaricales</taxon>
        <taxon>Agaricineae</taxon>
        <taxon>Nidulariaceae</taxon>
        <taxon>Crucibulum</taxon>
    </lineage>
</organism>
<dbReference type="OrthoDB" id="3269292at2759"/>